<organism evidence="5 6">
    <name type="scientific">Paenibacillus favisporus</name>
    <dbReference type="NCBI Taxonomy" id="221028"/>
    <lineage>
        <taxon>Bacteria</taxon>
        <taxon>Bacillati</taxon>
        <taxon>Bacillota</taxon>
        <taxon>Bacilli</taxon>
        <taxon>Bacillales</taxon>
        <taxon>Paenibacillaceae</taxon>
        <taxon>Paenibacillus</taxon>
    </lineage>
</organism>
<dbReference type="SUPFAM" id="SSF56784">
    <property type="entry name" value="HAD-like"/>
    <property type="match status" value="1"/>
</dbReference>
<evidence type="ECO:0000256" key="1">
    <source>
        <dbReference type="ARBA" id="ARBA00001946"/>
    </source>
</evidence>
<reference evidence="5 6" key="1">
    <citation type="submission" date="2024-06" db="EMBL/GenBank/DDBJ databases">
        <title>Genomic Encyclopedia of Type Strains, Phase IV (KMG-IV): sequencing the most valuable type-strain genomes for metagenomic binning, comparative biology and taxonomic classification.</title>
        <authorList>
            <person name="Goeker M."/>
        </authorList>
    </citation>
    <scope>NUCLEOTIDE SEQUENCE [LARGE SCALE GENOMIC DNA]</scope>
    <source>
        <strain evidence="5 6">DSM 17253</strain>
    </source>
</reference>
<keyword evidence="2" id="KW-0479">Metal-binding</keyword>
<dbReference type="InterPro" id="IPR041492">
    <property type="entry name" value="HAD_2"/>
</dbReference>
<evidence type="ECO:0000256" key="4">
    <source>
        <dbReference type="ARBA" id="ARBA00022842"/>
    </source>
</evidence>
<dbReference type="RefSeq" id="WP_354502658.1">
    <property type="nucleotide sequence ID" value="NZ_JBEPLV010000008.1"/>
</dbReference>
<evidence type="ECO:0000256" key="3">
    <source>
        <dbReference type="ARBA" id="ARBA00022801"/>
    </source>
</evidence>
<comment type="cofactor">
    <cofactor evidence="1">
        <name>Mg(2+)</name>
        <dbReference type="ChEBI" id="CHEBI:18420"/>
    </cofactor>
</comment>
<dbReference type="NCBIfam" id="TIGR01509">
    <property type="entry name" value="HAD-SF-IA-v3"/>
    <property type="match status" value="1"/>
</dbReference>
<dbReference type="Gene3D" id="1.10.150.520">
    <property type="match status" value="1"/>
</dbReference>
<sequence length="217" mass="25028">MIKGVLFDLDGTLLDRDTSLLRFTEDQYERFPELQRVDRDQYIRRFVELDARGYVWKDKVYEQLVREMDLELSWERLLEDYIAGFRLHCIGYPHLREMLTALKRQGMKLGIISNGFGEFQWGSIQGLGIGDDFDAILISELEGLRKPDPAIFRRALDRLELQPEEAVFIGDHPVNDVEASRKVGMKAVWMKAAAGDTSCETDYSINDLMELADILSS</sequence>
<comment type="caution">
    <text evidence="5">The sequence shown here is derived from an EMBL/GenBank/DDBJ whole genome shotgun (WGS) entry which is preliminary data.</text>
</comment>
<accession>A0ABV2FCP3</accession>
<keyword evidence="4" id="KW-0460">Magnesium</keyword>
<dbReference type="Gene3D" id="3.40.50.1000">
    <property type="entry name" value="HAD superfamily/HAD-like"/>
    <property type="match status" value="1"/>
</dbReference>
<dbReference type="PANTHER" id="PTHR46470">
    <property type="entry name" value="N-ACYLNEURAMINATE-9-PHOSPHATASE"/>
    <property type="match status" value="1"/>
</dbReference>
<dbReference type="SFLD" id="SFLDS00003">
    <property type="entry name" value="Haloacid_Dehalogenase"/>
    <property type="match status" value="1"/>
</dbReference>
<dbReference type="InterPro" id="IPR006439">
    <property type="entry name" value="HAD-SF_hydro_IA"/>
</dbReference>
<dbReference type="EMBL" id="JBEPLV010000008">
    <property type="protein sequence ID" value="MET3549548.1"/>
    <property type="molecule type" value="Genomic_DNA"/>
</dbReference>
<proteinExistence type="predicted"/>
<dbReference type="PRINTS" id="PR00413">
    <property type="entry name" value="HADHALOGNASE"/>
</dbReference>
<dbReference type="GO" id="GO:0016787">
    <property type="term" value="F:hydrolase activity"/>
    <property type="evidence" value="ECO:0007669"/>
    <property type="project" value="UniProtKB-KW"/>
</dbReference>
<gene>
    <name evidence="5" type="ORF">ABID47_006185</name>
</gene>
<dbReference type="Pfam" id="PF13419">
    <property type="entry name" value="HAD_2"/>
    <property type="match status" value="1"/>
</dbReference>
<evidence type="ECO:0000313" key="5">
    <source>
        <dbReference type="EMBL" id="MET3549548.1"/>
    </source>
</evidence>
<dbReference type="Proteomes" id="UP001549098">
    <property type="component" value="Unassembled WGS sequence"/>
</dbReference>
<evidence type="ECO:0000313" key="6">
    <source>
        <dbReference type="Proteomes" id="UP001549098"/>
    </source>
</evidence>
<keyword evidence="6" id="KW-1185">Reference proteome</keyword>
<protein>
    <submittedName>
        <fullName evidence="5">Hydrolase of the HAD superfamily</fullName>
    </submittedName>
</protein>
<evidence type="ECO:0000256" key="2">
    <source>
        <dbReference type="ARBA" id="ARBA00022723"/>
    </source>
</evidence>
<dbReference type="InterPro" id="IPR023214">
    <property type="entry name" value="HAD_sf"/>
</dbReference>
<name>A0ABV2FCP3_9BACL</name>
<keyword evidence="3 5" id="KW-0378">Hydrolase</keyword>
<dbReference type="NCBIfam" id="TIGR01549">
    <property type="entry name" value="HAD-SF-IA-v1"/>
    <property type="match status" value="1"/>
</dbReference>
<dbReference type="InterPro" id="IPR051400">
    <property type="entry name" value="HAD-like_hydrolase"/>
</dbReference>
<dbReference type="PANTHER" id="PTHR46470:SF2">
    <property type="entry name" value="GLYCERALDEHYDE 3-PHOSPHATE PHOSPHATASE"/>
    <property type="match status" value="1"/>
</dbReference>
<dbReference type="InterPro" id="IPR036412">
    <property type="entry name" value="HAD-like_sf"/>
</dbReference>
<dbReference type="SFLD" id="SFLDG01129">
    <property type="entry name" value="C1.5:_HAD__Beta-PGM__Phosphata"/>
    <property type="match status" value="1"/>
</dbReference>